<dbReference type="GO" id="GO:0032259">
    <property type="term" value="P:methylation"/>
    <property type="evidence" value="ECO:0007669"/>
    <property type="project" value="UniProtKB-KW"/>
</dbReference>
<feature type="non-terminal residue" evidence="1">
    <location>
        <position position="217"/>
    </location>
</feature>
<comment type="caution">
    <text evidence="1">The sequence shown here is derived from an EMBL/GenBank/DDBJ whole genome shotgun (WGS) entry which is preliminary data.</text>
</comment>
<sequence length="217" mass="24264">EIAVLYRVNAQSETYEQALTEVGIPYLVRGGERFFEPRRPDCPSCGASTLEKVVTSTDLVQRKPGVFTLERCVPCGHVFQNPRLTPEGLGFYYRDFYDGHGAGAAEAVFSGSPEPYYDRARMVLPFTTPERWLDVGSGHAHFCRGAKEVLPDTTFDGLDQGAAIEDAVTLGWINQSYRGEFRDVADSLVGHYDVISMHHYLEHTRDPWAELDTAARV</sequence>
<keyword evidence="1" id="KW-0808">Transferase</keyword>
<dbReference type="InterPro" id="IPR027417">
    <property type="entry name" value="P-loop_NTPase"/>
</dbReference>
<accession>A0ABW3MMH5</accession>
<proteinExistence type="predicted"/>
<dbReference type="Gene3D" id="3.40.50.150">
    <property type="entry name" value="Vaccinia Virus protein VP39"/>
    <property type="match status" value="1"/>
</dbReference>
<dbReference type="SUPFAM" id="SSF53335">
    <property type="entry name" value="S-adenosyl-L-methionine-dependent methyltransferases"/>
    <property type="match status" value="1"/>
</dbReference>
<organism evidence="1 2">
    <name type="scientific">Kibdelosporangium lantanae</name>
    <dbReference type="NCBI Taxonomy" id="1497396"/>
    <lineage>
        <taxon>Bacteria</taxon>
        <taxon>Bacillati</taxon>
        <taxon>Actinomycetota</taxon>
        <taxon>Actinomycetes</taxon>
        <taxon>Pseudonocardiales</taxon>
        <taxon>Pseudonocardiaceae</taxon>
        <taxon>Kibdelosporangium</taxon>
    </lineage>
</organism>
<dbReference type="Pfam" id="PF13489">
    <property type="entry name" value="Methyltransf_23"/>
    <property type="match status" value="1"/>
</dbReference>
<gene>
    <name evidence="1" type="ORF">ACFQ1S_40275</name>
</gene>
<dbReference type="EMBL" id="JBHTIS010003517">
    <property type="protein sequence ID" value="MFD1051343.1"/>
    <property type="molecule type" value="Genomic_DNA"/>
</dbReference>
<name>A0ABW3MMH5_9PSEU</name>
<dbReference type="Gene3D" id="3.40.50.300">
    <property type="entry name" value="P-loop containing nucleotide triphosphate hydrolases"/>
    <property type="match status" value="1"/>
</dbReference>
<dbReference type="InterPro" id="IPR029063">
    <property type="entry name" value="SAM-dependent_MTases_sf"/>
</dbReference>
<keyword evidence="2" id="KW-1185">Reference proteome</keyword>
<dbReference type="Proteomes" id="UP001597045">
    <property type="component" value="Unassembled WGS sequence"/>
</dbReference>
<keyword evidence="1" id="KW-0489">Methyltransferase</keyword>
<dbReference type="GO" id="GO:0008168">
    <property type="term" value="F:methyltransferase activity"/>
    <property type="evidence" value="ECO:0007669"/>
    <property type="project" value="UniProtKB-KW"/>
</dbReference>
<feature type="non-terminal residue" evidence="1">
    <location>
        <position position="1"/>
    </location>
</feature>
<evidence type="ECO:0000313" key="2">
    <source>
        <dbReference type="Proteomes" id="UP001597045"/>
    </source>
</evidence>
<protein>
    <submittedName>
        <fullName evidence="1">Methyltransferase domain-containing protein</fullName>
    </submittedName>
</protein>
<dbReference type="SUPFAM" id="SSF52540">
    <property type="entry name" value="P-loop containing nucleoside triphosphate hydrolases"/>
    <property type="match status" value="1"/>
</dbReference>
<reference evidence="2" key="1">
    <citation type="journal article" date="2019" name="Int. J. Syst. Evol. Microbiol.">
        <title>The Global Catalogue of Microorganisms (GCM) 10K type strain sequencing project: providing services to taxonomists for standard genome sequencing and annotation.</title>
        <authorList>
            <consortium name="The Broad Institute Genomics Platform"/>
            <consortium name="The Broad Institute Genome Sequencing Center for Infectious Disease"/>
            <person name="Wu L."/>
            <person name="Ma J."/>
        </authorList>
    </citation>
    <scope>NUCLEOTIDE SEQUENCE [LARGE SCALE GENOMIC DNA]</scope>
    <source>
        <strain evidence="2">JCM 31486</strain>
    </source>
</reference>
<evidence type="ECO:0000313" key="1">
    <source>
        <dbReference type="EMBL" id="MFD1051343.1"/>
    </source>
</evidence>